<feature type="domain" description="DUF6927" evidence="1">
    <location>
        <begin position="112"/>
        <end position="182"/>
    </location>
</feature>
<evidence type="ECO:0000313" key="2">
    <source>
        <dbReference type="EMBL" id="MBB5712378.1"/>
    </source>
</evidence>
<organism evidence="2 3">
    <name type="scientific">Sphingomonas xinjiangensis</name>
    <dbReference type="NCBI Taxonomy" id="643568"/>
    <lineage>
        <taxon>Bacteria</taxon>
        <taxon>Pseudomonadati</taxon>
        <taxon>Pseudomonadota</taxon>
        <taxon>Alphaproteobacteria</taxon>
        <taxon>Sphingomonadales</taxon>
        <taxon>Sphingomonadaceae</taxon>
        <taxon>Sphingomonas</taxon>
    </lineage>
</organism>
<dbReference type="InterPro" id="IPR053845">
    <property type="entry name" value="DUF6927"/>
</dbReference>
<keyword evidence="3" id="KW-1185">Reference proteome</keyword>
<comment type="caution">
    <text evidence="2">The sequence shown here is derived from an EMBL/GenBank/DDBJ whole genome shotgun (WGS) entry which is preliminary data.</text>
</comment>
<name>A0A840YLV2_9SPHN</name>
<accession>A0A840YLV2</accession>
<dbReference type="AlphaFoldDB" id="A0A840YLV2"/>
<evidence type="ECO:0000259" key="1">
    <source>
        <dbReference type="Pfam" id="PF21992"/>
    </source>
</evidence>
<dbReference type="RefSeq" id="WP_184090801.1">
    <property type="nucleotide sequence ID" value="NZ_JACIJF010000016.1"/>
</dbReference>
<evidence type="ECO:0000313" key="3">
    <source>
        <dbReference type="Proteomes" id="UP000527143"/>
    </source>
</evidence>
<dbReference type="Pfam" id="PF21992">
    <property type="entry name" value="DUF6927"/>
    <property type="match status" value="1"/>
</dbReference>
<reference evidence="2 3" key="1">
    <citation type="submission" date="2020-08" db="EMBL/GenBank/DDBJ databases">
        <title>Genomic Encyclopedia of Type Strains, Phase IV (KMG-IV): sequencing the most valuable type-strain genomes for metagenomic binning, comparative biology and taxonomic classification.</title>
        <authorList>
            <person name="Goeker M."/>
        </authorList>
    </citation>
    <scope>NUCLEOTIDE SEQUENCE [LARGE SCALE GENOMIC DNA]</scope>
    <source>
        <strain evidence="2 3">DSM 26736</strain>
    </source>
</reference>
<protein>
    <recommendedName>
        <fullName evidence="1">DUF6927 domain-containing protein</fullName>
    </recommendedName>
</protein>
<proteinExistence type="predicted"/>
<dbReference type="Proteomes" id="UP000527143">
    <property type="component" value="Unassembled WGS sequence"/>
</dbReference>
<dbReference type="EMBL" id="JACIJF010000016">
    <property type="protein sequence ID" value="MBB5712378.1"/>
    <property type="molecule type" value="Genomic_DNA"/>
</dbReference>
<sequence length="206" mass="23296">MGWLFMSRFSMGGHATPKAYLDDQFTYHRDLGAGQSHGMKVLASSCLNNRVWYAAAQVIKNGKQGDIVALVCLVRWNPKARSGEHFGFKDMDETVGPCEAECPERILDLLTPTNYPHAIEWRARCRANLALRRRELKDGMRIKLASPLTFIDGYEGDEFTVAKIGGKLRFRRPDGHGPYSIRGVRQLQWSAIAETKVHKTVFTRAQ</sequence>
<gene>
    <name evidence="2" type="ORF">FHT02_003637</name>
</gene>